<evidence type="ECO:0000259" key="4">
    <source>
        <dbReference type="PROSITE" id="PS50076"/>
    </source>
</evidence>
<dbReference type="EMBL" id="JAUHPW010000003">
    <property type="protein sequence ID" value="MDN4475298.1"/>
    <property type="molecule type" value="Genomic_DNA"/>
</dbReference>
<dbReference type="InterPro" id="IPR008971">
    <property type="entry name" value="HSP40/DnaJ_pept-bd"/>
</dbReference>
<dbReference type="Proteomes" id="UP001172728">
    <property type="component" value="Unassembled WGS sequence"/>
</dbReference>
<evidence type="ECO:0000256" key="2">
    <source>
        <dbReference type="ARBA" id="ARBA00023016"/>
    </source>
</evidence>
<sequence length="320" mass="33223">MASQDWFNKDFYATLGVSKDASADEVKKAYRKLARDLHPDRNPGDKKAEQRFKDVGEAYAVLSNENDRQQYDQIRAMGGGARFQAGGPGGAGNFEDMFGGMFGGGMPGGGNARFQTGGGGGFEDILGGLFGGGYQRGPQKGGDLAAAVEVSFRQAAEGSTVTLGTDGGRISTRLPVGVKDGQRIRVPGKGRPGSNGGPAGDLLLTVHVQKHPVFTTDGLNLRATLPVRFDEAALGAQVAVPTLAGDTVKVKVPPGTQSGTTLRVKGRGLTSKKGTGDLLVTVAVAVPHKLSRDAKKAVEALAETLGGDDPRASLYKDAAR</sequence>
<dbReference type="Pfam" id="PF00226">
    <property type="entry name" value="DnaJ"/>
    <property type="match status" value="1"/>
</dbReference>
<evidence type="ECO:0000313" key="6">
    <source>
        <dbReference type="Proteomes" id="UP001172728"/>
    </source>
</evidence>
<keyword evidence="6" id="KW-1185">Reference proteome</keyword>
<dbReference type="RefSeq" id="WP_301131740.1">
    <property type="nucleotide sequence ID" value="NZ_JAUHPW010000003.1"/>
</dbReference>
<keyword evidence="2" id="KW-0346">Stress response</keyword>
<dbReference type="Pfam" id="PF01556">
    <property type="entry name" value="DnaJ_C"/>
    <property type="match status" value="1"/>
</dbReference>
<feature type="domain" description="J" evidence="4">
    <location>
        <begin position="10"/>
        <end position="75"/>
    </location>
</feature>
<protein>
    <submittedName>
        <fullName evidence="5">DnaJ C-terminal domain-containing protein</fullName>
    </submittedName>
</protein>
<comment type="caution">
    <text evidence="5">The sequence shown here is derived from an EMBL/GenBank/DDBJ whole genome shotgun (WGS) entry which is preliminary data.</text>
</comment>
<name>A0ABT8G836_9MICO</name>
<gene>
    <name evidence="5" type="ORF">QQX09_05435</name>
</gene>
<keyword evidence="3" id="KW-0143">Chaperone</keyword>
<dbReference type="InterPro" id="IPR001623">
    <property type="entry name" value="DnaJ_domain"/>
</dbReference>
<dbReference type="InterPro" id="IPR002939">
    <property type="entry name" value="DnaJ_C"/>
</dbReference>
<accession>A0ABT8G836</accession>
<evidence type="ECO:0000313" key="5">
    <source>
        <dbReference type="EMBL" id="MDN4475298.1"/>
    </source>
</evidence>
<evidence type="ECO:0000256" key="3">
    <source>
        <dbReference type="ARBA" id="ARBA00023186"/>
    </source>
</evidence>
<dbReference type="PROSITE" id="PS50076">
    <property type="entry name" value="DNAJ_2"/>
    <property type="match status" value="1"/>
</dbReference>
<dbReference type="InterPro" id="IPR018253">
    <property type="entry name" value="DnaJ_domain_CS"/>
</dbReference>
<proteinExistence type="predicted"/>
<dbReference type="SUPFAM" id="SSF46565">
    <property type="entry name" value="Chaperone J-domain"/>
    <property type="match status" value="1"/>
</dbReference>
<keyword evidence="1" id="KW-0235">DNA replication</keyword>
<dbReference type="SUPFAM" id="SSF49493">
    <property type="entry name" value="HSP40/DnaJ peptide-binding domain"/>
    <property type="match status" value="2"/>
</dbReference>
<dbReference type="PRINTS" id="PR00625">
    <property type="entry name" value="JDOMAIN"/>
</dbReference>
<dbReference type="SMART" id="SM00271">
    <property type="entry name" value="DnaJ"/>
    <property type="match status" value="1"/>
</dbReference>
<dbReference type="PROSITE" id="PS00636">
    <property type="entry name" value="DNAJ_1"/>
    <property type="match status" value="1"/>
</dbReference>
<dbReference type="Gene3D" id="1.10.287.110">
    <property type="entry name" value="DnaJ domain"/>
    <property type="match status" value="1"/>
</dbReference>
<dbReference type="CDD" id="cd06257">
    <property type="entry name" value="DnaJ"/>
    <property type="match status" value="1"/>
</dbReference>
<dbReference type="PANTHER" id="PTHR43096:SF54">
    <property type="entry name" value="CHAPERONE PROTEIN DNAJ 1"/>
    <property type="match status" value="1"/>
</dbReference>
<dbReference type="PANTHER" id="PTHR43096">
    <property type="entry name" value="DNAJ HOMOLOG 1, MITOCHONDRIAL-RELATED"/>
    <property type="match status" value="1"/>
</dbReference>
<organism evidence="5 6">
    <name type="scientific">Demequina litoralis</name>
    <dbReference type="NCBI Taxonomy" id="3051660"/>
    <lineage>
        <taxon>Bacteria</taxon>
        <taxon>Bacillati</taxon>
        <taxon>Actinomycetota</taxon>
        <taxon>Actinomycetes</taxon>
        <taxon>Micrococcales</taxon>
        <taxon>Demequinaceae</taxon>
        <taxon>Demequina</taxon>
    </lineage>
</organism>
<dbReference type="CDD" id="cd10747">
    <property type="entry name" value="DnaJ_C"/>
    <property type="match status" value="1"/>
</dbReference>
<dbReference type="InterPro" id="IPR036869">
    <property type="entry name" value="J_dom_sf"/>
</dbReference>
<reference evidence="5" key="1">
    <citation type="submission" date="2023-06" db="EMBL/GenBank/DDBJ databases">
        <title>Sysu t00192.</title>
        <authorList>
            <person name="Gao L."/>
            <person name="Fang B.-Z."/>
            <person name="Li W.-J."/>
        </authorList>
    </citation>
    <scope>NUCLEOTIDE SEQUENCE</scope>
    <source>
        <strain evidence="5">SYSU T00192</strain>
    </source>
</reference>
<evidence type="ECO:0000256" key="1">
    <source>
        <dbReference type="ARBA" id="ARBA00022705"/>
    </source>
</evidence>
<dbReference type="Gene3D" id="2.60.260.20">
    <property type="entry name" value="Urease metallochaperone UreE, N-terminal domain"/>
    <property type="match status" value="2"/>
</dbReference>